<protein>
    <submittedName>
        <fullName evidence="3">Kunitz-type serine protease inhibitor 87</fullName>
    </submittedName>
</protein>
<evidence type="ECO:0000313" key="3">
    <source>
        <dbReference type="EMBL" id="GFR84156.1"/>
    </source>
</evidence>
<dbReference type="PANTHER" id="PTHR10083:SF373">
    <property type="entry name" value="SERINE PEPTIDASE INHIBITOR, KUNITZ TYPE, 2"/>
    <property type="match status" value="1"/>
</dbReference>
<dbReference type="PROSITE" id="PS50279">
    <property type="entry name" value="BPTI_KUNITZ_2"/>
    <property type="match status" value="1"/>
</dbReference>
<evidence type="ECO:0000259" key="2">
    <source>
        <dbReference type="PROSITE" id="PS50279"/>
    </source>
</evidence>
<dbReference type="InterPro" id="IPR050098">
    <property type="entry name" value="TFPI/VKTCI-like"/>
</dbReference>
<dbReference type="AlphaFoldDB" id="A0AAV4GHM3"/>
<proteinExistence type="predicted"/>
<evidence type="ECO:0000256" key="1">
    <source>
        <dbReference type="ARBA" id="ARBA00023157"/>
    </source>
</evidence>
<dbReference type="PRINTS" id="PR00759">
    <property type="entry name" value="BASICPTASE"/>
</dbReference>
<dbReference type="PROSITE" id="PS00280">
    <property type="entry name" value="BPTI_KUNITZ_1"/>
    <property type="match status" value="1"/>
</dbReference>
<dbReference type="Pfam" id="PF00014">
    <property type="entry name" value="Kunitz_BPTI"/>
    <property type="match status" value="1"/>
</dbReference>
<organism evidence="3 4">
    <name type="scientific">Elysia marginata</name>
    <dbReference type="NCBI Taxonomy" id="1093978"/>
    <lineage>
        <taxon>Eukaryota</taxon>
        <taxon>Metazoa</taxon>
        <taxon>Spiralia</taxon>
        <taxon>Lophotrochozoa</taxon>
        <taxon>Mollusca</taxon>
        <taxon>Gastropoda</taxon>
        <taxon>Heterobranchia</taxon>
        <taxon>Euthyneura</taxon>
        <taxon>Panpulmonata</taxon>
        <taxon>Sacoglossa</taxon>
        <taxon>Placobranchoidea</taxon>
        <taxon>Plakobranchidae</taxon>
        <taxon>Elysia</taxon>
    </lineage>
</organism>
<comment type="caution">
    <text evidence="3">The sequence shown here is derived from an EMBL/GenBank/DDBJ whole genome shotgun (WGS) entry which is preliminary data.</text>
</comment>
<evidence type="ECO:0000313" key="4">
    <source>
        <dbReference type="Proteomes" id="UP000762676"/>
    </source>
</evidence>
<dbReference type="Gene3D" id="4.10.410.10">
    <property type="entry name" value="Pancreatic trypsin inhibitor Kunitz domain"/>
    <property type="match status" value="1"/>
</dbReference>
<sequence length="78" mass="8598">MPTSNGYSLTQKSADFCGLKFLTGPCKGLFWRYYFNAADGTCKQFMYGGCQGNQNNFRTPEECMKTCSDAVPTQAVIG</sequence>
<gene>
    <name evidence="3" type="ORF">ElyMa_005991300</name>
</gene>
<dbReference type="EMBL" id="BMAT01012046">
    <property type="protein sequence ID" value="GFR84156.1"/>
    <property type="molecule type" value="Genomic_DNA"/>
</dbReference>
<dbReference type="GO" id="GO:0005615">
    <property type="term" value="C:extracellular space"/>
    <property type="evidence" value="ECO:0007669"/>
    <property type="project" value="TreeGrafter"/>
</dbReference>
<keyword evidence="3" id="KW-0646">Protease inhibitor</keyword>
<dbReference type="SUPFAM" id="SSF57362">
    <property type="entry name" value="BPTI-like"/>
    <property type="match status" value="1"/>
</dbReference>
<dbReference type="Proteomes" id="UP000762676">
    <property type="component" value="Unassembled WGS sequence"/>
</dbReference>
<dbReference type="InterPro" id="IPR020901">
    <property type="entry name" value="Prtase_inh_Kunz-CS"/>
</dbReference>
<dbReference type="GO" id="GO:0004867">
    <property type="term" value="F:serine-type endopeptidase inhibitor activity"/>
    <property type="evidence" value="ECO:0007669"/>
    <property type="project" value="UniProtKB-KW"/>
</dbReference>
<dbReference type="InterPro" id="IPR002223">
    <property type="entry name" value="Kunitz_BPTI"/>
</dbReference>
<reference evidence="3 4" key="1">
    <citation type="journal article" date="2021" name="Elife">
        <title>Chloroplast acquisition without the gene transfer in kleptoplastic sea slugs, Plakobranchus ocellatus.</title>
        <authorList>
            <person name="Maeda T."/>
            <person name="Takahashi S."/>
            <person name="Yoshida T."/>
            <person name="Shimamura S."/>
            <person name="Takaki Y."/>
            <person name="Nagai Y."/>
            <person name="Toyoda A."/>
            <person name="Suzuki Y."/>
            <person name="Arimoto A."/>
            <person name="Ishii H."/>
            <person name="Satoh N."/>
            <person name="Nishiyama T."/>
            <person name="Hasebe M."/>
            <person name="Maruyama T."/>
            <person name="Minagawa J."/>
            <person name="Obokata J."/>
            <person name="Shigenobu S."/>
        </authorList>
    </citation>
    <scope>NUCLEOTIDE SEQUENCE [LARGE SCALE GENOMIC DNA]</scope>
</reference>
<dbReference type="SMART" id="SM00131">
    <property type="entry name" value="KU"/>
    <property type="match status" value="1"/>
</dbReference>
<accession>A0AAV4GHM3</accession>
<keyword evidence="1" id="KW-1015">Disulfide bond</keyword>
<dbReference type="FunFam" id="4.10.410.10:FF:000004">
    <property type="entry name" value="Tissue factor pathway inhibitor"/>
    <property type="match status" value="1"/>
</dbReference>
<keyword evidence="3" id="KW-0722">Serine protease inhibitor</keyword>
<name>A0AAV4GHM3_9GAST</name>
<keyword evidence="4" id="KW-1185">Reference proteome</keyword>
<dbReference type="InterPro" id="IPR036880">
    <property type="entry name" value="Kunitz_BPTI_sf"/>
</dbReference>
<feature type="domain" description="BPTI/Kunitz inhibitor" evidence="2">
    <location>
        <begin position="17"/>
        <end position="67"/>
    </location>
</feature>
<dbReference type="PANTHER" id="PTHR10083">
    <property type="entry name" value="KUNITZ-TYPE PROTEASE INHIBITOR-RELATED"/>
    <property type="match status" value="1"/>
</dbReference>